<reference evidence="1" key="1">
    <citation type="submission" date="2020-03" db="EMBL/GenBank/DDBJ databases">
        <title>The deep terrestrial virosphere.</title>
        <authorList>
            <person name="Holmfeldt K."/>
            <person name="Nilsson E."/>
            <person name="Simone D."/>
            <person name="Lopez-Fernandez M."/>
            <person name="Wu X."/>
            <person name="de Brujin I."/>
            <person name="Lundin D."/>
            <person name="Andersson A."/>
            <person name="Bertilsson S."/>
            <person name="Dopson M."/>
        </authorList>
    </citation>
    <scope>NUCLEOTIDE SEQUENCE</scope>
    <source>
        <strain evidence="1">TM448A01627</strain>
        <strain evidence="2">TM448B01789</strain>
    </source>
</reference>
<dbReference type="AlphaFoldDB" id="A0A6H1ZQH0"/>
<name>A0A6H1ZQH0_9ZZZZ</name>
<organism evidence="1">
    <name type="scientific">viral metagenome</name>
    <dbReference type="NCBI Taxonomy" id="1070528"/>
    <lineage>
        <taxon>unclassified sequences</taxon>
        <taxon>metagenomes</taxon>
        <taxon>organismal metagenomes</taxon>
    </lineage>
</organism>
<evidence type="ECO:0000313" key="1">
    <source>
        <dbReference type="EMBL" id="QJA50176.1"/>
    </source>
</evidence>
<sequence>MISPSDACERISPLFPNLKAMQTFLLTYAGSGKIYVDAETTHQPGKNPAPNKRVPPDHLRRLKCTAPLSFWRTATWVRGKTEMVGIRFCQEDVDSLAKTFAGNFCAKQSRNDDIPNSGRLSEKHGYPLATIALRYKNEPLEVLARLTGESLLPELEEEYKKQTWGIPSQTSLKALGVGVKRALLANRYEQDGLSNPQES</sequence>
<evidence type="ECO:0000313" key="2">
    <source>
        <dbReference type="EMBL" id="QJI00005.1"/>
    </source>
</evidence>
<dbReference type="EMBL" id="MT144822">
    <property type="protein sequence ID" value="QJI00005.1"/>
    <property type="molecule type" value="Genomic_DNA"/>
</dbReference>
<gene>
    <name evidence="1" type="ORF">TM448A01627_0011</name>
    <name evidence="2" type="ORF">TM448B01789_0003</name>
</gene>
<accession>A0A6H1ZQH0</accession>
<proteinExistence type="predicted"/>
<protein>
    <submittedName>
        <fullName evidence="1">Uncharacterized protein</fullName>
    </submittedName>
</protein>
<dbReference type="EMBL" id="MT144178">
    <property type="protein sequence ID" value="QJA50176.1"/>
    <property type="molecule type" value="Genomic_DNA"/>
</dbReference>